<comment type="caution">
    <text evidence="1">The sequence shown here is derived from an EMBL/GenBank/DDBJ whole genome shotgun (WGS) entry which is preliminary data.</text>
</comment>
<evidence type="ECO:0000313" key="2">
    <source>
        <dbReference type="Proteomes" id="UP000593579"/>
    </source>
</evidence>
<evidence type="ECO:0008006" key="3">
    <source>
        <dbReference type="Google" id="ProtNLM"/>
    </source>
</evidence>
<dbReference type="AlphaFoldDB" id="A0A7J9BP99"/>
<accession>A0A7J9BP99</accession>
<reference evidence="1 2" key="1">
    <citation type="journal article" date="2019" name="Genome Biol. Evol.">
        <title>Insights into the evolution of the New World diploid cottons (Gossypium, subgenus Houzingenia) based on genome sequencing.</title>
        <authorList>
            <person name="Grover C.E."/>
            <person name="Arick M.A. 2nd"/>
            <person name="Thrash A."/>
            <person name="Conover J.L."/>
            <person name="Sanders W.S."/>
            <person name="Peterson D.G."/>
            <person name="Frelichowski J.E."/>
            <person name="Scheffler J.A."/>
            <person name="Scheffler B.E."/>
            <person name="Wendel J.F."/>
        </authorList>
    </citation>
    <scope>NUCLEOTIDE SEQUENCE [LARGE SCALE GENOMIC DNA]</scope>
    <source>
        <strain evidence="1">5</strain>
        <tissue evidence="1">Leaf</tissue>
    </source>
</reference>
<dbReference type="Gene3D" id="1.10.510.10">
    <property type="entry name" value="Transferase(Phosphotransferase) domain 1"/>
    <property type="match status" value="1"/>
</dbReference>
<dbReference type="Proteomes" id="UP000593579">
    <property type="component" value="Unassembled WGS sequence"/>
</dbReference>
<protein>
    <recommendedName>
        <fullName evidence="3">Protein kinase domain-containing protein</fullName>
    </recommendedName>
</protein>
<evidence type="ECO:0000313" key="1">
    <source>
        <dbReference type="EMBL" id="MBA0738018.1"/>
    </source>
</evidence>
<keyword evidence="2" id="KW-1185">Reference proteome</keyword>
<dbReference type="EMBL" id="JABEZY010000005">
    <property type="protein sequence ID" value="MBA0738018.1"/>
    <property type="molecule type" value="Genomic_DNA"/>
</dbReference>
<dbReference type="InterPro" id="IPR011009">
    <property type="entry name" value="Kinase-like_dom_sf"/>
</dbReference>
<sequence length="75" mass="8457">MDFMIEYVATKWYQAPELHLNCSEYIAAIDIYLTCCILTEIIRLGVSPVVVDLVEKLLVFDLSKATIGTVLVSNF</sequence>
<name>A0A7J9BP99_GOSGO</name>
<proteinExistence type="predicted"/>
<dbReference type="SUPFAM" id="SSF56112">
    <property type="entry name" value="Protein kinase-like (PK-like)"/>
    <property type="match status" value="1"/>
</dbReference>
<gene>
    <name evidence="1" type="ORF">Gogos_011433</name>
</gene>
<organism evidence="1 2">
    <name type="scientific">Gossypium gossypioides</name>
    <name type="common">Mexican cotton</name>
    <name type="synonym">Selera gossypioides</name>
    <dbReference type="NCBI Taxonomy" id="34282"/>
    <lineage>
        <taxon>Eukaryota</taxon>
        <taxon>Viridiplantae</taxon>
        <taxon>Streptophyta</taxon>
        <taxon>Embryophyta</taxon>
        <taxon>Tracheophyta</taxon>
        <taxon>Spermatophyta</taxon>
        <taxon>Magnoliopsida</taxon>
        <taxon>eudicotyledons</taxon>
        <taxon>Gunneridae</taxon>
        <taxon>Pentapetalae</taxon>
        <taxon>rosids</taxon>
        <taxon>malvids</taxon>
        <taxon>Malvales</taxon>
        <taxon>Malvaceae</taxon>
        <taxon>Malvoideae</taxon>
        <taxon>Gossypium</taxon>
    </lineage>
</organism>